<dbReference type="Proteomes" id="UP000299102">
    <property type="component" value="Unassembled WGS sequence"/>
</dbReference>
<proteinExistence type="predicted"/>
<organism evidence="2 3">
    <name type="scientific">Eumeta variegata</name>
    <name type="common">Bagworm moth</name>
    <name type="synonym">Eumeta japonica</name>
    <dbReference type="NCBI Taxonomy" id="151549"/>
    <lineage>
        <taxon>Eukaryota</taxon>
        <taxon>Metazoa</taxon>
        <taxon>Ecdysozoa</taxon>
        <taxon>Arthropoda</taxon>
        <taxon>Hexapoda</taxon>
        <taxon>Insecta</taxon>
        <taxon>Pterygota</taxon>
        <taxon>Neoptera</taxon>
        <taxon>Endopterygota</taxon>
        <taxon>Lepidoptera</taxon>
        <taxon>Glossata</taxon>
        <taxon>Ditrysia</taxon>
        <taxon>Tineoidea</taxon>
        <taxon>Psychidae</taxon>
        <taxon>Oiketicinae</taxon>
        <taxon>Eumeta</taxon>
    </lineage>
</organism>
<keyword evidence="3" id="KW-1185">Reference proteome</keyword>
<feature type="compositionally biased region" description="Gly residues" evidence="1">
    <location>
        <begin position="90"/>
        <end position="104"/>
    </location>
</feature>
<dbReference type="EMBL" id="BGZK01000026">
    <property type="protein sequence ID" value="GBP07346.1"/>
    <property type="molecule type" value="Genomic_DNA"/>
</dbReference>
<protein>
    <submittedName>
        <fullName evidence="2">Uncharacterized protein</fullName>
    </submittedName>
</protein>
<sequence>MLLLDSEAPCLNTAKHGYAEFNDGRVSLHNEIREGHPQLRASRNMRLPSSGHLKKFHTSAIRDLGAPRNEQLVICARVLAPRRARDNAPGAGGGGGAGGRPSLR</sequence>
<evidence type="ECO:0000256" key="1">
    <source>
        <dbReference type="SAM" id="MobiDB-lite"/>
    </source>
</evidence>
<accession>A0A4C1SZF5</accession>
<evidence type="ECO:0000313" key="3">
    <source>
        <dbReference type="Proteomes" id="UP000299102"/>
    </source>
</evidence>
<feature type="region of interest" description="Disordered" evidence="1">
    <location>
        <begin position="84"/>
        <end position="104"/>
    </location>
</feature>
<dbReference type="AlphaFoldDB" id="A0A4C1SZF5"/>
<reference evidence="2 3" key="1">
    <citation type="journal article" date="2019" name="Commun. Biol.">
        <title>The bagworm genome reveals a unique fibroin gene that provides high tensile strength.</title>
        <authorList>
            <person name="Kono N."/>
            <person name="Nakamura H."/>
            <person name="Ohtoshi R."/>
            <person name="Tomita M."/>
            <person name="Numata K."/>
            <person name="Arakawa K."/>
        </authorList>
    </citation>
    <scope>NUCLEOTIDE SEQUENCE [LARGE SCALE GENOMIC DNA]</scope>
</reference>
<evidence type="ECO:0000313" key="2">
    <source>
        <dbReference type="EMBL" id="GBP07346.1"/>
    </source>
</evidence>
<gene>
    <name evidence="2" type="ORF">EVAR_4737_1</name>
</gene>
<name>A0A4C1SZF5_EUMVA</name>
<comment type="caution">
    <text evidence="2">The sequence shown here is derived from an EMBL/GenBank/DDBJ whole genome shotgun (WGS) entry which is preliminary data.</text>
</comment>